<evidence type="ECO:0000313" key="20">
    <source>
        <dbReference type="Proteomes" id="UP000570016"/>
    </source>
</evidence>
<keyword evidence="8" id="KW-0227">DNA damage</keyword>
<evidence type="ECO:0000259" key="18">
    <source>
        <dbReference type="Pfam" id="PF07522"/>
    </source>
</evidence>
<reference evidence="19 20" key="1">
    <citation type="submission" date="2019-09" db="EMBL/GenBank/DDBJ databases">
        <title>Bird 10,000 Genomes (B10K) Project - Family phase.</title>
        <authorList>
            <person name="Zhang G."/>
        </authorList>
    </citation>
    <scope>NUCLEOTIDE SEQUENCE [LARGE SCALE GENOMIC DNA]</scope>
    <source>
        <strain evidence="19">B10K-DU-029-58</strain>
        <tissue evidence="19">Muscle</tissue>
    </source>
</reference>
<dbReference type="InterPro" id="IPR036866">
    <property type="entry name" value="RibonucZ/Hydroxyglut_hydro"/>
</dbReference>
<keyword evidence="11" id="KW-0779">Telomere</keyword>
<dbReference type="GO" id="GO:0036297">
    <property type="term" value="P:interstrand cross-link repair"/>
    <property type="evidence" value="ECO:0007669"/>
    <property type="project" value="TreeGrafter"/>
</dbReference>
<dbReference type="GO" id="GO:0003684">
    <property type="term" value="F:damaged DNA binding"/>
    <property type="evidence" value="ECO:0007669"/>
    <property type="project" value="TreeGrafter"/>
</dbReference>
<comment type="subcellular location">
    <subcellularLocation>
        <location evidence="3">Chromosome</location>
        <location evidence="3">Telomere</location>
    </subcellularLocation>
    <subcellularLocation>
        <location evidence="2">Nucleus</location>
    </subcellularLocation>
</comment>
<dbReference type="PANTHER" id="PTHR23240:SF26">
    <property type="entry name" value="5' EXONUCLEASE APOLLO"/>
    <property type="match status" value="1"/>
</dbReference>
<keyword evidence="12" id="KW-0234">DNA repair</keyword>
<evidence type="ECO:0000256" key="7">
    <source>
        <dbReference type="ARBA" id="ARBA00022722"/>
    </source>
</evidence>
<name>A0A7K6RFK3_9AVES</name>
<dbReference type="EC" id="3.5.2.6" evidence="5"/>
<dbReference type="PANTHER" id="PTHR23240">
    <property type="entry name" value="DNA CROSS-LINK REPAIR PROTEIN PSO2/SNM1-RELATED"/>
    <property type="match status" value="1"/>
</dbReference>
<gene>
    <name evidence="19" type="primary">Dclre1b</name>
    <name evidence="19" type="ORF">RHYJUB_R12379</name>
</gene>
<evidence type="ECO:0000256" key="2">
    <source>
        <dbReference type="ARBA" id="ARBA00004123"/>
    </source>
</evidence>
<evidence type="ECO:0000256" key="5">
    <source>
        <dbReference type="ARBA" id="ARBA00012865"/>
    </source>
</evidence>
<keyword evidence="20" id="KW-1185">Reference proteome</keyword>
<feature type="region of interest" description="Disordered" evidence="17">
    <location>
        <begin position="354"/>
        <end position="396"/>
    </location>
</feature>
<evidence type="ECO:0000256" key="6">
    <source>
        <dbReference type="ARBA" id="ARBA00022454"/>
    </source>
</evidence>
<dbReference type="OrthoDB" id="262529at2759"/>
<evidence type="ECO:0000256" key="13">
    <source>
        <dbReference type="ARBA" id="ARBA00023242"/>
    </source>
</evidence>
<keyword evidence="6" id="KW-0158">Chromosome</keyword>
<dbReference type="GO" id="GO:0005634">
    <property type="term" value="C:nucleus"/>
    <property type="evidence" value="ECO:0007669"/>
    <property type="project" value="UniProtKB-SubCell"/>
</dbReference>
<evidence type="ECO:0000256" key="1">
    <source>
        <dbReference type="ARBA" id="ARBA00001526"/>
    </source>
</evidence>
<feature type="domain" description="DNA repair metallo-beta-lactamase" evidence="18">
    <location>
        <begin position="223"/>
        <end position="255"/>
    </location>
</feature>
<feature type="compositionally biased region" description="Basic and acidic residues" evidence="17">
    <location>
        <begin position="354"/>
        <end position="372"/>
    </location>
</feature>
<sequence>PQVALQWIRPLEVGQSHVLGEEVTVTLLDSNHCPGSVMFLFEGAFGTILYTGTAQVPAAAPATAPPAHPDGPVLAGDFRYTSAMKDEPLLTGRHVDRLYLDNTHCDPQQALPSRQQATHQAASIIRAHPQHHVVIGMYTLGKESLLVDLAMEFNAWVVVSPWRLKQMQLLELPDVFTTEEGASWIRAVDIAEIRRDTLISWNALHPTIAILPTGRSLKVTHPNIHLIPYSDHSSFSELCEFVKWLKPCSVIPIVKGDKCQGYFQQYLSSAPQALPNLKIPKPVQESARQKCKGKGQEPKSVPKSATWLSVARGVVYEPPEKCTETSEELAGVEVPQQKHCKSALCSREGCACHKGGEKERGREKERGQEKVSEQPGVAGAGSRAGSAGSQASVSDKHLPTGLAQQYLLTPLHVLKKFSPQGFDKAVEDFRRREAP</sequence>
<evidence type="ECO:0000256" key="12">
    <source>
        <dbReference type="ARBA" id="ARBA00023204"/>
    </source>
</evidence>
<keyword evidence="9" id="KW-0378">Hydrolase</keyword>
<keyword evidence="10 19" id="KW-0269">Exonuclease</keyword>
<evidence type="ECO:0000256" key="3">
    <source>
        <dbReference type="ARBA" id="ARBA00004574"/>
    </source>
</evidence>
<dbReference type="FunFam" id="3.40.50.12650:FF:000003">
    <property type="entry name" value="DNA cross-link repair 1B"/>
    <property type="match status" value="1"/>
</dbReference>
<dbReference type="GO" id="GO:0008800">
    <property type="term" value="F:beta-lactamase activity"/>
    <property type="evidence" value="ECO:0007669"/>
    <property type="project" value="UniProtKB-EC"/>
</dbReference>
<comment type="caution">
    <text evidence="19">The sequence shown here is derived from an EMBL/GenBank/DDBJ whole genome shotgun (WGS) entry which is preliminary data.</text>
</comment>
<evidence type="ECO:0000256" key="14">
    <source>
        <dbReference type="ARBA" id="ARBA00039555"/>
    </source>
</evidence>
<keyword evidence="13" id="KW-0539">Nucleus</keyword>
<evidence type="ECO:0000256" key="11">
    <source>
        <dbReference type="ARBA" id="ARBA00022895"/>
    </source>
</evidence>
<dbReference type="Gene3D" id="3.40.50.12650">
    <property type="match status" value="1"/>
</dbReference>
<evidence type="ECO:0000256" key="16">
    <source>
        <dbReference type="ARBA" id="ARBA00042738"/>
    </source>
</evidence>
<dbReference type="EMBL" id="VZRY01000617">
    <property type="protein sequence ID" value="NWW84792.1"/>
    <property type="molecule type" value="Genomic_DNA"/>
</dbReference>
<dbReference type="Proteomes" id="UP000570016">
    <property type="component" value="Unassembled WGS sequence"/>
</dbReference>
<evidence type="ECO:0000256" key="9">
    <source>
        <dbReference type="ARBA" id="ARBA00022801"/>
    </source>
</evidence>
<dbReference type="GO" id="GO:0000781">
    <property type="term" value="C:chromosome, telomeric region"/>
    <property type="evidence" value="ECO:0007669"/>
    <property type="project" value="UniProtKB-SubCell"/>
</dbReference>
<evidence type="ECO:0000256" key="17">
    <source>
        <dbReference type="SAM" id="MobiDB-lite"/>
    </source>
</evidence>
<protein>
    <recommendedName>
        <fullName evidence="14">5' exonuclease Apollo</fullName>
        <ecNumber evidence="5">3.5.2.6</ecNumber>
    </recommendedName>
    <alternativeName>
        <fullName evidence="15">DNA cross-link repair 1B protein</fullName>
    </alternativeName>
    <alternativeName>
        <fullName evidence="16">SNM1 homolog B</fullName>
    </alternativeName>
</protein>
<keyword evidence="7" id="KW-0540">Nuclease</keyword>
<organism evidence="19 20">
    <name type="scientific">Rhynochetos jubatus</name>
    <name type="common">kagu</name>
    <dbReference type="NCBI Taxonomy" id="54386"/>
    <lineage>
        <taxon>Eukaryota</taxon>
        <taxon>Metazoa</taxon>
        <taxon>Chordata</taxon>
        <taxon>Craniata</taxon>
        <taxon>Vertebrata</taxon>
        <taxon>Euteleostomi</taxon>
        <taxon>Archelosauria</taxon>
        <taxon>Archosauria</taxon>
        <taxon>Dinosauria</taxon>
        <taxon>Saurischia</taxon>
        <taxon>Theropoda</taxon>
        <taxon>Coelurosauria</taxon>
        <taxon>Aves</taxon>
        <taxon>Neognathae</taxon>
        <taxon>Neoaves</taxon>
        <taxon>Phaethontimorphae</taxon>
        <taxon>Eurypygiformes</taxon>
        <taxon>Rhynochetidae</taxon>
        <taxon>Rhynochetos</taxon>
    </lineage>
</organism>
<accession>A0A7K6RFK3</accession>
<evidence type="ECO:0000256" key="8">
    <source>
        <dbReference type="ARBA" id="ARBA00022763"/>
    </source>
</evidence>
<evidence type="ECO:0000256" key="4">
    <source>
        <dbReference type="ARBA" id="ARBA00010304"/>
    </source>
</evidence>
<evidence type="ECO:0000256" key="10">
    <source>
        <dbReference type="ARBA" id="ARBA00022839"/>
    </source>
</evidence>
<dbReference type="AlphaFoldDB" id="A0A7K6RFK3"/>
<evidence type="ECO:0000313" key="19">
    <source>
        <dbReference type="EMBL" id="NWW84792.1"/>
    </source>
</evidence>
<evidence type="ECO:0000256" key="15">
    <source>
        <dbReference type="ARBA" id="ARBA00041693"/>
    </source>
</evidence>
<feature type="non-terminal residue" evidence="19">
    <location>
        <position position="435"/>
    </location>
</feature>
<dbReference type="SUPFAM" id="SSF56281">
    <property type="entry name" value="Metallo-hydrolase/oxidoreductase"/>
    <property type="match status" value="1"/>
</dbReference>
<comment type="similarity">
    <text evidence="4">Belongs to the DNA repair metallo-beta-lactamase (DRMBL) family.</text>
</comment>
<dbReference type="GO" id="GO:0006303">
    <property type="term" value="P:double-strand break repair via nonhomologous end joining"/>
    <property type="evidence" value="ECO:0007669"/>
    <property type="project" value="TreeGrafter"/>
</dbReference>
<dbReference type="Pfam" id="PF07522">
    <property type="entry name" value="DRMBL"/>
    <property type="match status" value="1"/>
</dbReference>
<dbReference type="GO" id="GO:0000723">
    <property type="term" value="P:telomere maintenance"/>
    <property type="evidence" value="ECO:0007669"/>
    <property type="project" value="TreeGrafter"/>
</dbReference>
<dbReference type="InterPro" id="IPR011084">
    <property type="entry name" value="DRMBL"/>
</dbReference>
<dbReference type="GO" id="GO:0035312">
    <property type="term" value="F:5'-3' DNA exonuclease activity"/>
    <property type="evidence" value="ECO:0007669"/>
    <property type="project" value="TreeGrafter"/>
</dbReference>
<feature type="compositionally biased region" description="Low complexity" evidence="17">
    <location>
        <begin position="376"/>
        <end position="393"/>
    </location>
</feature>
<proteinExistence type="inferred from homology"/>
<comment type="catalytic activity">
    <reaction evidence="1">
        <text>a beta-lactam + H2O = a substituted beta-amino acid</text>
        <dbReference type="Rhea" id="RHEA:20401"/>
        <dbReference type="ChEBI" id="CHEBI:15377"/>
        <dbReference type="ChEBI" id="CHEBI:35627"/>
        <dbReference type="ChEBI" id="CHEBI:140347"/>
        <dbReference type="EC" id="3.5.2.6"/>
    </reaction>
</comment>
<feature type="non-terminal residue" evidence="19">
    <location>
        <position position="1"/>
    </location>
</feature>
<dbReference type="Gene3D" id="3.60.15.10">
    <property type="entry name" value="Ribonuclease Z/Hydroxyacylglutathione hydrolase-like"/>
    <property type="match status" value="1"/>
</dbReference>